<feature type="signal peptide" evidence="1">
    <location>
        <begin position="1"/>
        <end position="23"/>
    </location>
</feature>
<protein>
    <submittedName>
        <fullName evidence="3">MBL fold metallo-hydrolase</fullName>
    </submittedName>
</protein>
<name>A0A3D8VBS2_9GAMM</name>
<keyword evidence="4" id="KW-1185">Reference proteome</keyword>
<gene>
    <name evidence="3" type="ORF">DX912_12240</name>
</gene>
<dbReference type="RefSeq" id="WP_115842793.1">
    <property type="nucleotide sequence ID" value="NZ_CP183976.1"/>
</dbReference>
<evidence type="ECO:0000313" key="3">
    <source>
        <dbReference type="EMBL" id="RDY66872.1"/>
    </source>
</evidence>
<feature type="domain" description="Metallo-beta-lactamase" evidence="2">
    <location>
        <begin position="63"/>
        <end position="292"/>
    </location>
</feature>
<dbReference type="Pfam" id="PF00753">
    <property type="entry name" value="Lactamase_B"/>
    <property type="match status" value="1"/>
</dbReference>
<dbReference type="PANTHER" id="PTHR42951">
    <property type="entry name" value="METALLO-BETA-LACTAMASE DOMAIN-CONTAINING"/>
    <property type="match status" value="1"/>
</dbReference>
<dbReference type="PANTHER" id="PTHR42951:SF20">
    <property type="entry name" value="BETA LACTAMASE"/>
    <property type="match status" value="1"/>
</dbReference>
<organism evidence="3 4">
    <name type="scientific">Lysobacter soli</name>
    <dbReference type="NCBI Taxonomy" id="453783"/>
    <lineage>
        <taxon>Bacteria</taxon>
        <taxon>Pseudomonadati</taxon>
        <taxon>Pseudomonadota</taxon>
        <taxon>Gammaproteobacteria</taxon>
        <taxon>Lysobacterales</taxon>
        <taxon>Lysobacteraceae</taxon>
        <taxon>Lysobacter</taxon>
    </lineage>
</organism>
<keyword evidence="3" id="KW-0378">Hydrolase</keyword>
<feature type="chain" id="PRO_5017777935" evidence="1">
    <location>
        <begin position="24"/>
        <end position="379"/>
    </location>
</feature>
<accession>A0A3D8VBS2</accession>
<dbReference type="Gene3D" id="3.60.15.10">
    <property type="entry name" value="Ribonuclease Z/Hydroxyacylglutathione hydrolase-like"/>
    <property type="match status" value="1"/>
</dbReference>
<dbReference type="InterPro" id="IPR050855">
    <property type="entry name" value="NDM-1-like"/>
</dbReference>
<sequence length="379" mass="41393">MARVVHRVLVAVLAVCIGLSAVARGSEPAPLPTPQDGYFQTITRVVDGVWLIAQPQPFQVQPIGNVVVIEQSDGLVLIDGGGSPGAGRRIVELVRSVSGKPVKAVAITHWHGDHVLGLSAIVQAWPAAEIIATDITDAHLRGRSMKAYPKGAPDATLQAAFDQRLDGADGFVRDSLAKSDLSAREREGFEAAQRLFAQYRKDTRDVVLALPTRTFVDTLKLDDATRPVELRHFGRGNTDGDLVAWLPRQRVMATGDLLVAPIPFGFNAYPADWQRTLRAMQALRPAVWLPGHGAAMRGDAYVSRVIDLIGHTRGAVAPLVKQGVTLDEAKKRVDLSTDRARFVGDDPWLVRWFDRYWTQPFTDAAWREATGEPIEQGEG</sequence>
<proteinExistence type="predicted"/>
<keyword evidence="1" id="KW-0732">Signal</keyword>
<dbReference type="InterPro" id="IPR001279">
    <property type="entry name" value="Metallo-B-lactamas"/>
</dbReference>
<dbReference type="AlphaFoldDB" id="A0A3D8VBS2"/>
<reference evidence="3 4" key="1">
    <citation type="submission" date="2018-08" db="EMBL/GenBank/DDBJ databases">
        <title>Lysobacter soli KCTC 22011, whole genome shotgun sequence.</title>
        <authorList>
            <person name="Zhang X."/>
            <person name="Feng G."/>
            <person name="Zhu H."/>
        </authorList>
    </citation>
    <scope>NUCLEOTIDE SEQUENCE [LARGE SCALE GENOMIC DNA]</scope>
    <source>
        <strain evidence="3 4">KCTC 22011</strain>
    </source>
</reference>
<evidence type="ECO:0000259" key="2">
    <source>
        <dbReference type="SMART" id="SM00849"/>
    </source>
</evidence>
<comment type="caution">
    <text evidence="3">The sequence shown here is derived from an EMBL/GenBank/DDBJ whole genome shotgun (WGS) entry which is preliminary data.</text>
</comment>
<dbReference type="SMART" id="SM00849">
    <property type="entry name" value="Lactamase_B"/>
    <property type="match status" value="1"/>
</dbReference>
<dbReference type="EMBL" id="QTJR01000007">
    <property type="protein sequence ID" value="RDY66872.1"/>
    <property type="molecule type" value="Genomic_DNA"/>
</dbReference>
<evidence type="ECO:0000313" key="4">
    <source>
        <dbReference type="Proteomes" id="UP000256829"/>
    </source>
</evidence>
<dbReference type="SUPFAM" id="SSF56281">
    <property type="entry name" value="Metallo-hydrolase/oxidoreductase"/>
    <property type="match status" value="1"/>
</dbReference>
<dbReference type="CDD" id="cd16282">
    <property type="entry name" value="metallo-hydrolase-like_MBL-fold"/>
    <property type="match status" value="1"/>
</dbReference>
<dbReference type="Proteomes" id="UP000256829">
    <property type="component" value="Unassembled WGS sequence"/>
</dbReference>
<evidence type="ECO:0000256" key="1">
    <source>
        <dbReference type="SAM" id="SignalP"/>
    </source>
</evidence>
<dbReference type="InterPro" id="IPR036866">
    <property type="entry name" value="RibonucZ/Hydroxyglut_hydro"/>
</dbReference>
<dbReference type="GO" id="GO:0016787">
    <property type="term" value="F:hydrolase activity"/>
    <property type="evidence" value="ECO:0007669"/>
    <property type="project" value="UniProtKB-KW"/>
</dbReference>